<proteinExistence type="inferred from homology"/>
<feature type="transmembrane region" description="Helical" evidence="8">
    <location>
        <begin position="109"/>
        <end position="128"/>
    </location>
</feature>
<evidence type="ECO:0000256" key="6">
    <source>
        <dbReference type="ARBA" id="ARBA00022989"/>
    </source>
</evidence>
<feature type="transmembrane region" description="Helical" evidence="8">
    <location>
        <begin position="161"/>
        <end position="185"/>
    </location>
</feature>
<feature type="transmembrane region" description="Helical" evidence="8">
    <location>
        <begin position="297"/>
        <end position="316"/>
    </location>
</feature>
<dbReference type="GO" id="GO:0022857">
    <property type="term" value="F:transmembrane transporter activity"/>
    <property type="evidence" value="ECO:0007669"/>
    <property type="project" value="InterPro"/>
</dbReference>
<protein>
    <submittedName>
        <fullName evidence="9">Iron complex transport system permease protein</fullName>
    </submittedName>
</protein>
<evidence type="ECO:0000256" key="5">
    <source>
        <dbReference type="ARBA" id="ARBA00022692"/>
    </source>
</evidence>
<evidence type="ECO:0000256" key="4">
    <source>
        <dbReference type="ARBA" id="ARBA00022475"/>
    </source>
</evidence>
<keyword evidence="3" id="KW-0813">Transport</keyword>
<feature type="transmembrane region" description="Helical" evidence="8">
    <location>
        <begin position="25"/>
        <end position="46"/>
    </location>
</feature>
<evidence type="ECO:0000313" key="9">
    <source>
        <dbReference type="EMBL" id="MBB3664074.1"/>
    </source>
</evidence>
<reference evidence="9 10" key="1">
    <citation type="submission" date="2020-08" db="EMBL/GenBank/DDBJ databases">
        <title>Sequencing the genomes of 1000 actinobacteria strains.</title>
        <authorList>
            <person name="Klenk H.-P."/>
        </authorList>
    </citation>
    <scope>NUCLEOTIDE SEQUENCE [LARGE SCALE GENOMIC DNA]</scope>
    <source>
        <strain evidence="9 10">DSM 45267</strain>
    </source>
</reference>
<feature type="transmembrane region" description="Helical" evidence="8">
    <location>
        <begin position="79"/>
        <end position="97"/>
    </location>
</feature>
<comment type="subcellular location">
    <subcellularLocation>
        <location evidence="1">Cell membrane</location>
        <topology evidence="1">Multi-pass membrane protein</topology>
    </subcellularLocation>
</comment>
<dbReference type="Gene3D" id="1.10.3470.10">
    <property type="entry name" value="ABC transporter involved in vitamin B12 uptake, BtuC"/>
    <property type="match status" value="1"/>
</dbReference>
<dbReference type="EMBL" id="JACIBS010000001">
    <property type="protein sequence ID" value="MBB3664074.1"/>
    <property type="molecule type" value="Genomic_DNA"/>
</dbReference>
<dbReference type="Proteomes" id="UP000564573">
    <property type="component" value="Unassembled WGS sequence"/>
</dbReference>
<dbReference type="SUPFAM" id="SSF81345">
    <property type="entry name" value="ABC transporter involved in vitamin B12 uptake, BtuC"/>
    <property type="match status" value="1"/>
</dbReference>
<feature type="transmembrane region" description="Helical" evidence="8">
    <location>
        <begin position="205"/>
        <end position="226"/>
    </location>
</feature>
<feature type="transmembrane region" description="Helical" evidence="8">
    <location>
        <begin position="323"/>
        <end position="340"/>
    </location>
</feature>
<evidence type="ECO:0000256" key="8">
    <source>
        <dbReference type="SAM" id="Phobius"/>
    </source>
</evidence>
<gene>
    <name evidence="9" type="ORF">FB384_002978</name>
</gene>
<dbReference type="Pfam" id="PF01032">
    <property type="entry name" value="FecCD"/>
    <property type="match status" value="1"/>
</dbReference>
<sequence length="349" mass="35367">MTAKDTVAVRVARGAVVFRLQRRSALLTSMLWLCALTLAVAALGLGEFDLRLADTLRVLGGRGTLIEYDVVVRDRLPRVVTGLGVGAAFAVSGAILQRIAANPLVSPDVIGVNAGASFGALLVMTIAGGAGASLVLGALAGALLTSAAIVLIALNRGLNGYRLVLVGIGIAAMLSSAISYLLVRADYHQVLSAASWLTGSLANRGTLHVTIVLVALAAAVPVLLVLGRHLRILELGDDLARTLSGGTTRVRLALITTAVVLAAMATAAAGPIGFIALVAPQITRRLLAGRPVTLGPAAAAGALLVTGADLVARLLFAPTELPVGAVTGVLGAPVLLYLLARANRIGHTG</sequence>
<dbReference type="PANTHER" id="PTHR30472:SF24">
    <property type="entry name" value="FERRIC ENTEROBACTIN TRANSPORT SYSTEM PERMEASE PROTEIN FEPG"/>
    <property type="match status" value="1"/>
</dbReference>
<evidence type="ECO:0000256" key="2">
    <source>
        <dbReference type="ARBA" id="ARBA00007935"/>
    </source>
</evidence>
<dbReference type="InterPro" id="IPR037294">
    <property type="entry name" value="ABC_BtuC-like"/>
</dbReference>
<evidence type="ECO:0000256" key="1">
    <source>
        <dbReference type="ARBA" id="ARBA00004651"/>
    </source>
</evidence>
<keyword evidence="6 8" id="KW-1133">Transmembrane helix</keyword>
<keyword evidence="10" id="KW-1185">Reference proteome</keyword>
<dbReference type="GO" id="GO:0005886">
    <property type="term" value="C:plasma membrane"/>
    <property type="evidence" value="ECO:0007669"/>
    <property type="project" value="UniProtKB-SubCell"/>
</dbReference>
<dbReference type="CDD" id="cd06550">
    <property type="entry name" value="TM_ABC_iron-siderophores_like"/>
    <property type="match status" value="1"/>
</dbReference>
<comment type="caution">
    <text evidence="9">The sequence shown here is derived from an EMBL/GenBank/DDBJ whole genome shotgun (WGS) entry which is preliminary data.</text>
</comment>
<dbReference type="GO" id="GO:0033214">
    <property type="term" value="P:siderophore-iron import into cell"/>
    <property type="evidence" value="ECO:0007669"/>
    <property type="project" value="TreeGrafter"/>
</dbReference>
<comment type="similarity">
    <text evidence="2">Belongs to the binding-protein-dependent transport system permease family. FecCD subfamily.</text>
</comment>
<feature type="transmembrane region" description="Helical" evidence="8">
    <location>
        <begin position="252"/>
        <end position="277"/>
    </location>
</feature>
<dbReference type="InterPro" id="IPR000522">
    <property type="entry name" value="ABC_transptr_permease_BtuC"/>
</dbReference>
<evidence type="ECO:0000256" key="3">
    <source>
        <dbReference type="ARBA" id="ARBA00022448"/>
    </source>
</evidence>
<dbReference type="RefSeq" id="WP_323985240.1">
    <property type="nucleotide sequence ID" value="NZ_JACIBS010000001.1"/>
</dbReference>
<evidence type="ECO:0000256" key="7">
    <source>
        <dbReference type="ARBA" id="ARBA00023136"/>
    </source>
</evidence>
<feature type="transmembrane region" description="Helical" evidence="8">
    <location>
        <begin position="134"/>
        <end position="154"/>
    </location>
</feature>
<keyword evidence="5 8" id="KW-0812">Transmembrane</keyword>
<name>A0A839XRK3_9PSEU</name>
<keyword evidence="7 8" id="KW-0472">Membrane</keyword>
<organism evidence="9 10">
    <name type="scientific">Prauserella sediminis</name>
    <dbReference type="NCBI Taxonomy" id="577680"/>
    <lineage>
        <taxon>Bacteria</taxon>
        <taxon>Bacillati</taxon>
        <taxon>Actinomycetota</taxon>
        <taxon>Actinomycetes</taxon>
        <taxon>Pseudonocardiales</taxon>
        <taxon>Pseudonocardiaceae</taxon>
        <taxon>Prauserella</taxon>
        <taxon>Prauserella salsuginis group</taxon>
    </lineage>
</organism>
<dbReference type="AlphaFoldDB" id="A0A839XRK3"/>
<evidence type="ECO:0000313" key="10">
    <source>
        <dbReference type="Proteomes" id="UP000564573"/>
    </source>
</evidence>
<dbReference type="PANTHER" id="PTHR30472">
    <property type="entry name" value="FERRIC ENTEROBACTIN TRANSPORT SYSTEM PERMEASE PROTEIN"/>
    <property type="match status" value="1"/>
</dbReference>
<keyword evidence="4" id="KW-1003">Cell membrane</keyword>
<accession>A0A839XRK3</accession>